<dbReference type="InterPro" id="IPR000531">
    <property type="entry name" value="Beta-barrel_TonB"/>
</dbReference>
<dbReference type="PANTHER" id="PTHR30069:SF49">
    <property type="entry name" value="OUTER MEMBRANE PROTEIN C"/>
    <property type="match status" value="1"/>
</dbReference>
<evidence type="ECO:0000259" key="11">
    <source>
        <dbReference type="Pfam" id="PF00593"/>
    </source>
</evidence>
<evidence type="ECO:0000256" key="1">
    <source>
        <dbReference type="ARBA" id="ARBA00004571"/>
    </source>
</evidence>
<keyword evidence="14" id="KW-1185">Reference proteome</keyword>
<gene>
    <name evidence="13" type="ORF">G8770_00805</name>
</gene>
<comment type="similarity">
    <text evidence="8 9">Belongs to the TonB-dependent receptor family.</text>
</comment>
<dbReference type="SUPFAM" id="SSF56935">
    <property type="entry name" value="Porins"/>
    <property type="match status" value="1"/>
</dbReference>
<keyword evidence="3 8" id="KW-1134">Transmembrane beta strand</keyword>
<evidence type="ECO:0000259" key="12">
    <source>
        <dbReference type="Pfam" id="PF07715"/>
    </source>
</evidence>
<accession>A0A9E5JRN3</accession>
<evidence type="ECO:0000313" key="14">
    <source>
        <dbReference type="Proteomes" id="UP000787472"/>
    </source>
</evidence>
<dbReference type="PANTHER" id="PTHR30069">
    <property type="entry name" value="TONB-DEPENDENT OUTER MEMBRANE RECEPTOR"/>
    <property type="match status" value="1"/>
</dbReference>
<evidence type="ECO:0000256" key="4">
    <source>
        <dbReference type="ARBA" id="ARBA00022692"/>
    </source>
</evidence>
<dbReference type="AlphaFoldDB" id="A0A9E5JRN3"/>
<evidence type="ECO:0000256" key="5">
    <source>
        <dbReference type="ARBA" id="ARBA00023077"/>
    </source>
</evidence>
<evidence type="ECO:0000256" key="6">
    <source>
        <dbReference type="ARBA" id="ARBA00023136"/>
    </source>
</evidence>
<sequence length="710" mass="78000">MLIYKRNLLMYKRHLLASALVLTQLPVFADALPTVSVEESIWPFAVHHTATTADIHAADTASALQALAGAAVNRNGGLTGIAQYRGSSGDRVNVTIDGASIGSGGPNAMDTPLSYIPASQLASLAIVRGTASVSEGQETLGGHIAATSYQGEFTDSAAADLNGRIHTNWHSQNRGSSSSLQIIGANQNYKAGFSGSYDHAEDSIFAGGNIDSTRYERRRHDVFYGYRQQDTEVNIKLGQNNTGDSGTPALPMDITAIDSDLASVDASTQAFDMLLSWHSSYSDIDHTMDNFSLRPQPVMGPRQTNATGRQVAHKLMATRTLDNSLIRIGTDYSDTTHHALLTNPDMALFEIQNFNHAERTISGVFAEWQQSRGALSWELGARFNRVEMAAGEVSAFLGAGVSGMMDMGMMTTMANMLAMAFNNSKRHLTDHNRDLVLKMAYQLSDTLSVNASLSHKQRAPSYQERYLWLPLQATGGLADGYTYLGNLDLESETARELNLGLDYRTEDGYLSLQTFYREVDDYIQGTLYQASGNMMIDNAVAMFAAMMSSGNPALQYNNINARLYGGELTYGLQLNPHWSLSGSLNYIRGQRADSDDDLYRIAPLNHRIALNYQQDQWSVRLVSEMFDQQPHVSDYNREAKTSGYGVLHLSASYDLSDALQLRAGIDNLADKRYRDHLAGYNRVRGNEDIAVGERLYGTGRSAILGLTYHW</sequence>
<protein>
    <submittedName>
        <fullName evidence="13">TonB-dependent receptor</fullName>
    </submittedName>
</protein>
<feature type="signal peptide" evidence="10">
    <location>
        <begin position="1"/>
        <end position="29"/>
    </location>
</feature>
<dbReference type="PROSITE" id="PS52016">
    <property type="entry name" value="TONB_DEPENDENT_REC_3"/>
    <property type="match status" value="1"/>
</dbReference>
<dbReference type="Gene3D" id="2.170.130.10">
    <property type="entry name" value="TonB-dependent receptor, plug domain"/>
    <property type="match status" value="1"/>
</dbReference>
<dbReference type="EMBL" id="JAAONZ010000001">
    <property type="protein sequence ID" value="NHO64084.1"/>
    <property type="molecule type" value="Genomic_DNA"/>
</dbReference>
<evidence type="ECO:0000256" key="10">
    <source>
        <dbReference type="SAM" id="SignalP"/>
    </source>
</evidence>
<evidence type="ECO:0000256" key="3">
    <source>
        <dbReference type="ARBA" id="ARBA00022452"/>
    </source>
</evidence>
<dbReference type="InterPro" id="IPR012910">
    <property type="entry name" value="Plug_dom"/>
</dbReference>
<organism evidence="13 14">
    <name type="scientific">Pseudomaricurvus hydrocarbonicus</name>
    <dbReference type="NCBI Taxonomy" id="1470433"/>
    <lineage>
        <taxon>Bacteria</taxon>
        <taxon>Pseudomonadati</taxon>
        <taxon>Pseudomonadota</taxon>
        <taxon>Gammaproteobacteria</taxon>
        <taxon>Cellvibrionales</taxon>
        <taxon>Cellvibrionaceae</taxon>
        <taxon>Pseudomaricurvus</taxon>
    </lineage>
</organism>
<comment type="caution">
    <text evidence="13">The sequence shown here is derived from an EMBL/GenBank/DDBJ whole genome shotgun (WGS) entry which is preliminary data.</text>
</comment>
<name>A0A9E5JRN3_9GAMM</name>
<proteinExistence type="inferred from homology"/>
<dbReference type="InterPro" id="IPR037066">
    <property type="entry name" value="Plug_dom_sf"/>
</dbReference>
<feature type="domain" description="TonB-dependent receptor plug" evidence="12">
    <location>
        <begin position="54"/>
        <end position="142"/>
    </location>
</feature>
<dbReference type="Gene3D" id="2.40.170.20">
    <property type="entry name" value="TonB-dependent receptor, beta-barrel domain"/>
    <property type="match status" value="1"/>
</dbReference>
<dbReference type="Proteomes" id="UP000787472">
    <property type="component" value="Unassembled WGS sequence"/>
</dbReference>
<dbReference type="Pfam" id="PF07715">
    <property type="entry name" value="Plug"/>
    <property type="match status" value="1"/>
</dbReference>
<dbReference type="GO" id="GO:0015344">
    <property type="term" value="F:siderophore uptake transmembrane transporter activity"/>
    <property type="evidence" value="ECO:0007669"/>
    <property type="project" value="TreeGrafter"/>
</dbReference>
<keyword evidence="2 8" id="KW-0813">Transport</keyword>
<feature type="chain" id="PRO_5039722706" evidence="10">
    <location>
        <begin position="30"/>
        <end position="710"/>
    </location>
</feature>
<feature type="domain" description="TonB-dependent receptor-like beta-barrel" evidence="11">
    <location>
        <begin position="214"/>
        <end position="668"/>
    </location>
</feature>
<keyword evidence="6 8" id="KW-0472">Membrane</keyword>
<evidence type="ECO:0000256" key="2">
    <source>
        <dbReference type="ARBA" id="ARBA00022448"/>
    </source>
</evidence>
<evidence type="ECO:0000256" key="7">
    <source>
        <dbReference type="ARBA" id="ARBA00023237"/>
    </source>
</evidence>
<evidence type="ECO:0000256" key="8">
    <source>
        <dbReference type="PROSITE-ProRule" id="PRU01360"/>
    </source>
</evidence>
<dbReference type="GO" id="GO:0044718">
    <property type="term" value="P:siderophore transmembrane transport"/>
    <property type="evidence" value="ECO:0007669"/>
    <property type="project" value="TreeGrafter"/>
</dbReference>
<keyword evidence="10" id="KW-0732">Signal</keyword>
<keyword evidence="4 8" id="KW-0812">Transmembrane</keyword>
<keyword evidence="13" id="KW-0675">Receptor</keyword>
<keyword evidence="5 9" id="KW-0798">TonB box</keyword>
<keyword evidence="7 8" id="KW-0998">Cell outer membrane</keyword>
<evidence type="ECO:0000256" key="9">
    <source>
        <dbReference type="RuleBase" id="RU003357"/>
    </source>
</evidence>
<dbReference type="GO" id="GO:0009279">
    <property type="term" value="C:cell outer membrane"/>
    <property type="evidence" value="ECO:0007669"/>
    <property type="project" value="UniProtKB-SubCell"/>
</dbReference>
<dbReference type="InterPro" id="IPR039426">
    <property type="entry name" value="TonB-dep_rcpt-like"/>
</dbReference>
<dbReference type="Pfam" id="PF00593">
    <property type="entry name" value="TonB_dep_Rec_b-barrel"/>
    <property type="match status" value="1"/>
</dbReference>
<reference evidence="13" key="1">
    <citation type="submission" date="2020-03" db="EMBL/GenBank/DDBJ databases">
        <authorList>
            <person name="Guo F."/>
        </authorList>
    </citation>
    <scope>NUCLEOTIDE SEQUENCE</scope>
    <source>
        <strain evidence="13">JCM 30134</strain>
    </source>
</reference>
<evidence type="ECO:0000313" key="13">
    <source>
        <dbReference type="EMBL" id="NHO64084.1"/>
    </source>
</evidence>
<dbReference type="InterPro" id="IPR036942">
    <property type="entry name" value="Beta-barrel_TonB_sf"/>
</dbReference>
<comment type="subcellular location">
    <subcellularLocation>
        <location evidence="1 8">Cell outer membrane</location>
        <topology evidence="1 8">Multi-pass membrane protein</topology>
    </subcellularLocation>
</comment>